<evidence type="ECO:0000313" key="1">
    <source>
        <dbReference type="EMBL" id="CAE2226131.1"/>
    </source>
</evidence>
<evidence type="ECO:0008006" key="2">
    <source>
        <dbReference type="Google" id="ProtNLM"/>
    </source>
</evidence>
<dbReference type="InterPro" id="IPR022025">
    <property type="entry name" value="Amidoligase_2"/>
</dbReference>
<dbReference type="Pfam" id="PF12224">
    <property type="entry name" value="Amidoligase_2"/>
    <property type="match status" value="1"/>
</dbReference>
<protein>
    <recommendedName>
        <fullName evidence="2">Amidoligase enzyme</fullName>
    </recommendedName>
</protein>
<reference evidence="1" key="1">
    <citation type="submission" date="2021-01" db="EMBL/GenBank/DDBJ databases">
        <authorList>
            <person name="Corre E."/>
            <person name="Pelletier E."/>
            <person name="Niang G."/>
            <person name="Scheremetjew M."/>
            <person name="Finn R."/>
            <person name="Kale V."/>
            <person name="Holt S."/>
            <person name="Cochrane G."/>
            <person name="Meng A."/>
            <person name="Brown T."/>
            <person name="Cohen L."/>
        </authorList>
    </citation>
    <scope>NUCLEOTIDE SEQUENCE</scope>
    <source>
        <strain evidence="1">UIO037</strain>
    </source>
</reference>
<accession>A0A6T7ZYQ7</accession>
<dbReference type="EMBL" id="HBKO01022287">
    <property type="protein sequence ID" value="CAE2226131.1"/>
    <property type="molecule type" value="Transcribed_RNA"/>
</dbReference>
<dbReference type="AlphaFoldDB" id="A0A6T7ZYQ7"/>
<sequence length="345" mass="39416">MSMQDRINATMARIDTTRASARALGLEYEIGWQWNSADTAQRLKDASGVEVLDAGYTHGRTDVWKVVFDRSLVFQWGGYTGHELVSPKLEGRDALVKVGRMVAAIENMGRDVDVNKTCGHHVHFNASDLTAVHVGKISAAFYVYEEAFDLLMPPSRQANRNKQFLRSHRATCNGDEASVIRRIKAATSIDDVIDVICPDVPNDREYKGKRYYKLNLTNASTRYRAPGRNFWTIEFRQHSATKEALKSVNWIRLLDHFVEKFRGGMLYVSPLPSQMTPAQKLQHLFQALRLPRDLQEFWWNRAVNLDENPDRNAARRAVRIDTVERRRGFQGVLDSILNIRPATAR</sequence>
<dbReference type="PANTHER" id="PTHR36847">
    <property type="entry name" value="AMIDOLIGASE ENZYME"/>
    <property type="match status" value="1"/>
</dbReference>
<organism evidence="1">
    <name type="scientific">Prymnesium polylepis</name>
    <dbReference type="NCBI Taxonomy" id="72548"/>
    <lineage>
        <taxon>Eukaryota</taxon>
        <taxon>Haptista</taxon>
        <taxon>Haptophyta</taxon>
        <taxon>Prymnesiophyceae</taxon>
        <taxon>Prymnesiales</taxon>
        <taxon>Prymnesiaceae</taxon>
        <taxon>Prymnesium</taxon>
    </lineage>
</organism>
<proteinExistence type="predicted"/>
<gene>
    <name evidence="1" type="ORF">CPOL0286_LOCUS10091</name>
</gene>
<dbReference type="PANTHER" id="PTHR36847:SF1">
    <property type="entry name" value="AMIDOLIGASE ENZYME"/>
    <property type="match status" value="1"/>
</dbReference>
<name>A0A6T7ZYQ7_9EUKA</name>